<keyword evidence="1" id="KW-0472">Membrane</keyword>
<comment type="caution">
    <text evidence="2">The sequence shown here is derived from an EMBL/GenBank/DDBJ whole genome shotgun (WGS) entry which is preliminary data.</text>
</comment>
<name>A0A814A8R4_9BILA</name>
<dbReference type="EMBL" id="CAJNOC010002071">
    <property type="protein sequence ID" value="CAF0910748.1"/>
    <property type="molecule type" value="Genomic_DNA"/>
</dbReference>
<feature type="transmembrane region" description="Helical" evidence="1">
    <location>
        <begin position="106"/>
        <end position="127"/>
    </location>
</feature>
<protein>
    <recommendedName>
        <fullName evidence="4">G-protein coupled receptors family 1 profile domain-containing protein</fullName>
    </recommendedName>
</protein>
<evidence type="ECO:0008006" key="4">
    <source>
        <dbReference type="Google" id="ProtNLM"/>
    </source>
</evidence>
<proteinExistence type="predicted"/>
<evidence type="ECO:0000256" key="1">
    <source>
        <dbReference type="SAM" id="Phobius"/>
    </source>
</evidence>
<feature type="transmembrane region" description="Helical" evidence="1">
    <location>
        <begin position="157"/>
        <end position="181"/>
    </location>
</feature>
<sequence length="202" mass="23350">MSLSPEEYTTEVIFTFIVPVICFYGCVSNIINAIVFSNRKLRTNITFNYMFIISCAYVCLFLSILYGVPFAFGLEKESLNGTNTTQEIYYTVEYKIPSMINMITSIFRNIILVVIMFAINVTSLICFRRSVKKKKMLKISKKTDDTKSKETKASTNLTRMVIILGFVNFCGSIPNMMYYVFVSVFGATPFMYRYIEKHCLRF</sequence>
<reference evidence="2" key="1">
    <citation type="submission" date="2021-02" db="EMBL/GenBank/DDBJ databases">
        <authorList>
            <person name="Nowell W R."/>
        </authorList>
    </citation>
    <scope>NUCLEOTIDE SEQUENCE</scope>
    <source>
        <strain evidence="2">Ploen Becks lab</strain>
    </source>
</reference>
<gene>
    <name evidence="2" type="ORF">OXX778_LOCUS11889</name>
</gene>
<keyword evidence="3" id="KW-1185">Reference proteome</keyword>
<dbReference type="OrthoDB" id="10011262at2759"/>
<keyword evidence="1" id="KW-1133">Transmembrane helix</keyword>
<evidence type="ECO:0000313" key="3">
    <source>
        <dbReference type="Proteomes" id="UP000663879"/>
    </source>
</evidence>
<feature type="transmembrane region" description="Helical" evidence="1">
    <location>
        <begin position="47"/>
        <end position="72"/>
    </location>
</feature>
<feature type="transmembrane region" description="Helical" evidence="1">
    <location>
        <begin position="12"/>
        <end position="35"/>
    </location>
</feature>
<organism evidence="2 3">
    <name type="scientific">Brachionus calyciflorus</name>
    <dbReference type="NCBI Taxonomy" id="104777"/>
    <lineage>
        <taxon>Eukaryota</taxon>
        <taxon>Metazoa</taxon>
        <taxon>Spiralia</taxon>
        <taxon>Gnathifera</taxon>
        <taxon>Rotifera</taxon>
        <taxon>Eurotatoria</taxon>
        <taxon>Monogononta</taxon>
        <taxon>Pseudotrocha</taxon>
        <taxon>Ploima</taxon>
        <taxon>Brachionidae</taxon>
        <taxon>Brachionus</taxon>
    </lineage>
</organism>
<dbReference type="AlphaFoldDB" id="A0A814A8R4"/>
<dbReference type="Proteomes" id="UP000663879">
    <property type="component" value="Unassembled WGS sequence"/>
</dbReference>
<keyword evidence="1" id="KW-0812">Transmembrane</keyword>
<dbReference type="SUPFAM" id="SSF81321">
    <property type="entry name" value="Family A G protein-coupled receptor-like"/>
    <property type="match status" value="1"/>
</dbReference>
<evidence type="ECO:0000313" key="2">
    <source>
        <dbReference type="EMBL" id="CAF0910748.1"/>
    </source>
</evidence>
<accession>A0A814A8R4</accession>
<dbReference type="Gene3D" id="1.20.1070.10">
    <property type="entry name" value="Rhodopsin 7-helix transmembrane proteins"/>
    <property type="match status" value="1"/>
</dbReference>